<dbReference type="PANTHER" id="PTHR33155:SF4">
    <property type="entry name" value="PROTEIN FANTASTIC FOUR 3"/>
    <property type="match status" value="1"/>
</dbReference>
<dbReference type="Pfam" id="PF11250">
    <property type="entry name" value="FAF"/>
    <property type="match status" value="1"/>
</dbReference>
<dbReference type="Proteomes" id="UP001189624">
    <property type="component" value="Chromosome 2"/>
</dbReference>
<dbReference type="Gramene" id="rna-AYBTSS11_LOCUS3896">
    <property type="protein sequence ID" value="CAJ1925309.1"/>
    <property type="gene ID" value="gene-AYBTSS11_LOCUS3896"/>
</dbReference>
<organism evidence="4 5">
    <name type="scientific">Sphenostylis stenocarpa</name>
    <dbReference type="NCBI Taxonomy" id="92480"/>
    <lineage>
        <taxon>Eukaryota</taxon>
        <taxon>Viridiplantae</taxon>
        <taxon>Streptophyta</taxon>
        <taxon>Embryophyta</taxon>
        <taxon>Tracheophyta</taxon>
        <taxon>Spermatophyta</taxon>
        <taxon>Magnoliopsida</taxon>
        <taxon>eudicotyledons</taxon>
        <taxon>Gunneridae</taxon>
        <taxon>Pentapetalae</taxon>
        <taxon>rosids</taxon>
        <taxon>fabids</taxon>
        <taxon>Fabales</taxon>
        <taxon>Fabaceae</taxon>
        <taxon>Papilionoideae</taxon>
        <taxon>50 kb inversion clade</taxon>
        <taxon>NPAAA clade</taxon>
        <taxon>indigoferoid/millettioid clade</taxon>
        <taxon>Phaseoleae</taxon>
        <taxon>Sphenostylis</taxon>
    </lineage>
</organism>
<reference evidence="4" key="1">
    <citation type="submission" date="2023-10" db="EMBL/GenBank/DDBJ databases">
        <authorList>
            <person name="Domelevo Entfellner J.-B."/>
        </authorList>
    </citation>
    <scope>NUCLEOTIDE SEQUENCE</scope>
</reference>
<sequence>MAAIMCQSYMDSQLVESRIHRLMLSSPPQQPIGLPSKSCFWEPNLKSHCDTTLHNQAYASWTTIQSLSTAAKDSTSVGSYVQPEVRQSPVRLSPKSLELCTENLGNETGSDMIESGIELLSSHSSECGVGEASLGIRERQKRKAREGRSFPPPLTTIRGSESIRVRPHREGGRLVLQLTKVPSSFQAERSPGRLRLCFWTEMQYHHHGDDHIQEDNPEDEVEDIEEHEREHEHEYEHEHEHEEEEEEEDERVVAENNGCEWELFHEHGKERRNSWNVEGAVRVENTTFEWPNTRCKEGDHDNINDLLMNWGEPVRLISI</sequence>
<evidence type="ECO:0000313" key="4">
    <source>
        <dbReference type="EMBL" id="CAJ1925309.1"/>
    </source>
</evidence>
<dbReference type="InterPro" id="IPR021410">
    <property type="entry name" value="FAF"/>
</dbReference>
<comment type="similarity">
    <text evidence="1">Belongs to the fantastic four family.</text>
</comment>
<evidence type="ECO:0000256" key="2">
    <source>
        <dbReference type="SAM" id="MobiDB-lite"/>
    </source>
</evidence>
<dbReference type="EMBL" id="OY731399">
    <property type="protein sequence ID" value="CAJ1925309.1"/>
    <property type="molecule type" value="Genomic_DNA"/>
</dbReference>
<feature type="compositionally biased region" description="Acidic residues" evidence="2">
    <location>
        <begin position="241"/>
        <end position="250"/>
    </location>
</feature>
<feature type="region of interest" description="Disordered" evidence="2">
    <location>
        <begin position="208"/>
        <end position="250"/>
    </location>
</feature>
<gene>
    <name evidence="4" type="ORF">AYBTSS11_LOCUS3896</name>
</gene>
<protein>
    <recommendedName>
        <fullName evidence="3">FAF domain-containing protein</fullName>
    </recommendedName>
</protein>
<name>A0AA86RZC1_9FABA</name>
<proteinExistence type="inferred from homology"/>
<dbReference type="InterPro" id="IPR046431">
    <property type="entry name" value="FAF_dom"/>
</dbReference>
<feature type="compositionally biased region" description="Acidic residues" evidence="2">
    <location>
        <begin position="215"/>
        <end position="225"/>
    </location>
</feature>
<feature type="domain" description="FAF" evidence="3">
    <location>
        <begin position="149"/>
        <end position="198"/>
    </location>
</feature>
<evidence type="ECO:0000256" key="1">
    <source>
        <dbReference type="ARBA" id="ARBA00008690"/>
    </source>
</evidence>
<feature type="region of interest" description="Disordered" evidence="2">
    <location>
        <begin position="132"/>
        <end position="158"/>
    </location>
</feature>
<feature type="compositionally biased region" description="Basic and acidic residues" evidence="2">
    <location>
        <begin position="226"/>
        <end position="240"/>
    </location>
</feature>
<dbReference type="AlphaFoldDB" id="A0AA86RZC1"/>
<keyword evidence="5" id="KW-1185">Reference proteome</keyword>
<evidence type="ECO:0000259" key="3">
    <source>
        <dbReference type="Pfam" id="PF11250"/>
    </source>
</evidence>
<evidence type="ECO:0000313" key="5">
    <source>
        <dbReference type="Proteomes" id="UP001189624"/>
    </source>
</evidence>
<accession>A0AA86RZC1</accession>
<dbReference type="PANTHER" id="PTHR33155">
    <property type="entry name" value="FANTASTIC FOUR-LIKE PROTEIN (DUF3049)"/>
    <property type="match status" value="1"/>
</dbReference>